<dbReference type="GO" id="GO:0006629">
    <property type="term" value="P:lipid metabolic process"/>
    <property type="evidence" value="ECO:0007669"/>
    <property type="project" value="InterPro"/>
</dbReference>
<name>A0A6P2SJ14_9BURK</name>
<dbReference type="PROSITE" id="PS01098">
    <property type="entry name" value="LIPASE_GDSL_SER"/>
    <property type="match status" value="1"/>
</dbReference>
<dbReference type="AlphaFoldDB" id="A0A6P2SJ14"/>
<dbReference type="InterPro" id="IPR008265">
    <property type="entry name" value="Lipase_GDSL_AS"/>
</dbReference>
<gene>
    <name evidence="2" type="ORF">BPA30113_07085</name>
</gene>
<proteinExistence type="predicted"/>
<reference evidence="2 3" key="1">
    <citation type="submission" date="2019-09" db="EMBL/GenBank/DDBJ databases">
        <authorList>
            <person name="Depoorter E."/>
        </authorList>
    </citation>
    <scope>NUCLEOTIDE SEQUENCE [LARGE SCALE GENOMIC DNA]</scope>
    <source>
        <strain evidence="2">LMG 30113</strain>
    </source>
</reference>
<evidence type="ECO:0000256" key="1">
    <source>
        <dbReference type="SAM" id="MobiDB-lite"/>
    </source>
</evidence>
<accession>A0A6P2SJ14</accession>
<sequence>MLTARTNDTAGTLLDGTMQMSTGQQLVHPARSHHRKQSEQYRDALLCRAHTIGALREGQTMNRRIAVVGDSLTSGGTIDPYGGPPFLVHGHQAALIGGSAFCIACQSTGIIAKADGPYRLKFQGEIALDREIGQRPPPFVDCHLARLPPPPNQKNLAVERSGDGTGGRHTAQLGRAWSRNHCSNHSGLATGANPRARATPCPTAPGGLAFSKRLSFGYFSLARQRKVTATPRRGDANRPTRSQVLHENPGEPRKKTYKNSTLNPSHRARRAPLHVVRPHPRSASRATLADPPEA</sequence>
<dbReference type="Proteomes" id="UP000494330">
    <property type="component" value="Unassembled WGS sequence"/>
</dbReference>
<organism evidence="2 3">
    <name type="scientific">Burkholderia paludis</name>
    <dbReference type="NCBI Taxonomy" id="1506587"/>
    <lineage>
        <taxon>Bacteria</taxon>
        <taxon>Pseudomonadati</taxon>
        <taxon>Pseudomonadota</taxon>
        <taxon>Betaproteobacteria</taxon>
        <taxon>Burkholderiales</taxon>
        <taxon>Burkholderiaceae</taxon>
        <taxon>Burkholderia</taxon>
        <taxon>Burkholderia cepacia complex</taxon>
    </lineage>
</organism>
<dbReference type="GO" id="GO:0016298">
    <property type="term" value="F:lipase activity"/>
    <property type="evidence" value="ECO:0007669"/>
    <property type="project" value="InterPro"/>
</dbReference>
<keyword evidence="3" id="KW-1185">Reference proteome</keyword>
<protein>
    <submittedName>
        <fullName evidence="2">Uncharacterized protein</fullName>
    </submittedName>
</protein>
<feature type="compositionally biased region" description="Basic residues" evidence="1">
    <location>
        <begin position="266"/>
        <end position="282"/>
    </location>
</feature>
<evidence type="ECO:0000313" key="3">
    <source>
        <dbReference type="Proteomes" id="UP000494330"/>
    </source>
</evidence>
<evidence type="ECO:0000313" key="2">
    <source>
        <dbReference type="EMBL" id="VWC43206.1"/>
    </source>
</evidence>
<dbReference type="CDD" id="cd14744">
    <property type="entry name" value="PAAR_CT_2"/>
    <property type="match status" value="1"/>
</dbReference>
<dbReference type="EMBL" id="CABVQD010000045">
    <property type="protein sequence ID" value="VWC43206.1"/>
    <property type="molecule type" value="Genomic_DNA"/>
</dbReference>
<feature type="region of interest" description="Disordered" evidence="1">
    <location>
        <begin position="227"/>
        <end position="294"/>
    </location>
</feature>